<evidence type="ECO:0000313" key="2">
    <source>
        <dbReference type="EMBL" id="QHT35201.1"/>
    </source>
</evidence>
<sequence>MYSILLYTNLLLVISLIYFYLYSNKNWIETALAALLVATIITSQYFWRNPLRGTSLHKIDATIAKLCIFFLYNLHTFHKKWDKLHIANLFDIVSLYWSSSLV</sequence>
<dbReference type="EMBL" id="MN739014">
    <property type="protein sequence ID" value="QHT35201.1"/>
    <property type="molecule type" value="Genomic_DNA"/>
</dbReference>
<feature type="transmembrane region" description="Helical" evidence="1">
    <location>
        <begin position="30"/>
        <end position="47"/>
    </location>
</feature>
<keyword evidence="1" id="KW-0472">Membrane</keyword>
<keyword evidence="1" id="KW-1133">Transmembrane helix</keyword>
<protein>
    <submittedName>
        <fullName evidence="2">Uncharacterized protein</fullName>
    </submittedName>
</protein>
<organism evidence="2">
    <name type="scientific">viral metagenome</name>
    <dbReference type="NCBI Taxonomy" id="1070528"/>
    <lineage>
        <taxon>unclassified sequences</taxon>
        <taxon>metagenomes</taxon>
        <taxon>organismal metagenomes</taxon>
    </lineage>
</organism>
<dbReference type="AlphaFoldDB" id="A0A6C0F2W0"/>
<evidence type="ECO:0000256" key="1">
    <source>
        <dbReference type="SAM" id="Phobius"/>
    </source>
</evidence>
<name>A0A6C0F2W0_9ZZZZ</name>
<feature type="transmembrane region" description="Helical" evidence="1">
    <location>
        <begin position="6"/>
        <end position="23"/>
    </location>
</feature>
<proteinExistence type="predicted"/>
<accession>A0A6C0F2W0</accession>
<reference evidence="2" key="1">
    <citation type="journal article" date="2020" name="Nature">
        <title>Giant virus diversity and host interactions through global metagenomics.</title>
        <authorList>
            <person name="Schulz F."/>
            <person name="Roux S."/>
            <person name="Paez-Espino D."/>
            <person name="Jungbluth S."/>
            <person name="Walsh D.A."/>
            <person name="Denef V.J."/>
            <person name="McMahon K.D."/>
            <person name="Konstantinidis K.T."/>
            <person name="Eloe-Fadrosh E.A."/>
            <person name="Kyrpides N.C."/>
            <person name="Woyke T."/>
        </authorList>
    </citation>
    <scope>NUCLEOTIDE SEQUENCE</scope>
    <source>
        <strain evidence="2">GVMAG-M-3300009180-1</strain>
    </source>
</reference>
<keyword evidence="1" id="KW-0812">Transmembrane</keyword>